<feature type="domain" description="CMP/dCMP-type deaminase" evidence="16">
    <location>
        <begin position="10"/>
        <end position="137"/>
    </location>
</feature>
<comment type="catalytic activity">
    <reaction evidence="10 15">
        <text>2'-deoxycytidine + H2O + H(+) = 2'-deoxyuridine + NH4(+)</text>
        <dbReference type="Rhea" id="RHEA:13433"/>
        <dbReference type="ChEBI" id="CHEBI:15377"/>
        <dbReference type="ChEBI" id="CHEBI:15378"/>
        <dbReference type="ChEBI" id="CHEBI:15698"/>
        <dbReference type="ChEBI" id="CHEBI:16450"/>
        <dbReference type="ChEBI" id="CHEBI:28938"/>
        <dbReference type="EC" id="3.5.4.5"/>
    </reaction>
</comment>
<keyword evidence="7 15" id="KW-0378">Hydrolase</keyword>
<dbReference type="GO" id="GO:0072527">
    <property type="term" value="P:pyrimidine-containing compound metabolic process"/>
    <property type="evidence" value="ECO:0007669"/>
    <property type="project" value="UniProtKB-ARBA"/>
</dbReference>
<evidence type="ECO:0000256" key="1">
    <source>
        <dbReference type="ARBA" id="ARBA00001947"/>
    </source>
</evidence>
<proteinExistence type="inferred from homology"/>
<dbReference type="InterPro" id="IPR050202">
    <property type="entry name" value="Cyt/Deoxycyt_deaminase"/>
</dbReference>
<gene>
    <name evidence="17" type="primary">cdd</name>
    <name evidence="17" type="ORF">NCTC8181_02320</name>
</gene>
<dbReference type="Pfam" id="PF00383">
    <property type="entry name" value="dCMP_cyt_deam_1"/>
    <property type="match status" value="1"/>
</dbReference>
<dbReference type="CDD" id="cd01283">
    <property type="entry name" value="cytidine_deaminase"/>
    <property type="match status" value="1"/>
</dbReference>
<dbReference type="EC" id="3.5.4.5" evidence="4 15"/>
<organism evidence="17 18">
    <name type="scientific">Streptococcus agalactiae</name>
    <dbReference type="NCBI Taxonomy" id="1311"/>
    <lineage>
        <taxon>Bacteria</taxon>
        <taxon>Bacillati</taxon>
        <taxon>Bacillota</taxon>
        <taxon>Bacilli</taxon>
        <taxon>Lactobacillales</taxon>
        <taxon>Streptococcaceae</taxon>
        <taxon>Streptococcus</taxon>
    </lineage>
</organism>
<evidence type="ECO:0000256" key="11">
    <source>
        <dbReference type="ARBA" id="ARBA00049558"/>
    </source>
</evidence>
<dbReference type="Proteomes" id="UP000250200">
    <property type="component" value="Unassembled WGS sequence"/>
</dbReference>
<dbReference type="SUPFAM" id="SSF53927">
    <property type="entry name" value="Cytidine deaminase-like"/>
    <property type="match status" value="1"/>
</dbReference>
<dbReference type="PROSITE" id="PS00903">
    <property type="entry name" value="CYT_DCMP_DEAMINASES_1"/>
    <property type="match status" value="1"/>
</dbReference>
<evidence type="ECO:0000259" key="16">
    <source>
        <dbReference type="PROSITE" id="PS51747"/>
    </source>
</evidence>
<keyword evidence="6 14" id="KW-0479">Metal-binding</keyword>
<comment type="function">
    <text evidence="2 15">This enzyme scavenges exogenous and endogenous cytidine and 2'-deoxycytidine for UMP synthesis.</text>
</comment>
<dbReference type="GO" id="GO:0004126">
    <property type="term" value="F:cytidine deaminase activity"/>
    <property type="evidence" value="ECO:0007669"/>
    <property type="project" value="UniProtKB-UniRule"/>
</dbReference>
<feature type="binding site" evidence="14">
    <location>
        <position position="62"/>
    </location>
    <ligand>
        <name>Zn(2+)</name>
        <dbReference type="ChEBI" id="CHEBI:29105"/>
        <note>catalytic</note>
    </ligand>
</feature>
<comment type="similarity">
    <text evidence="3 15">Belongs to the cytidine and deoxycytidylate deaminase family.</text>
</comment>
<dbReference type="AlphaFoldDB" id="A0A7Z7P4J9"/>
<comment type="catalytic activity">
    <reaction evidence="11 15">
        <text>cytidine + H2O + H(+) = uridine + NH4(+)</text>
        <dbReference type="Rhea" id="RHEA:16069"/>
        <dbReference type="ChEBI" id="CHEBI:15377"/>
        <dbReference type="ChEBI" id="CHEBI:15378"/>
        <dbReference type="ChEBI" id="CHEBI:16704"/>
        <dbReference type="ChEBI" id="CHEBI:17562"/>
        <dbReference type="ChEBI" id="CHEBI:28938"/>
        <dbReference type="EC" id="3.5.4.5"/>
    </reaction>
</comment>
<dbReference type="InterPro" id="IPR002125">
    <property type="entry name" value="CMP_dCMP_dom"/>
</dbReference>
<evidence type="ECO:0000256" key="8">
    <source>
        <dbReference type="ARBA" id="ARBA00022833"/>
    </source>
</evidence>
<evidence type="ECO:0000256" key="6">
    <source>
        <dbReference type="ARBA" id="ARBA00022723"/>
    </source>
</evidence>
<dbReference type="InterPro" id="IPR006262">
    <property type="entry name" value="Cyt_deam_tetra"/>
</dbReference>
<evidence type="ECO:0000256" key="7">
    <source>
        <dbReference type="ARBA" id="ARBA00022801"/>
    </source>
</evidence>
<evidence type="ECO:0000256" key="14">
    <source>
        <dbReference type="PIRSR" id="PIRSR606262-3"/>
    </source>
</evidence>
<dbReference type="PANTHER" id="PTHR11644:SF2">
    <property type="entry name" value="CYTIDINE DEAMINASE"/>
    <property type="match status" value="1"/>
</dbReference>
<dbReference type="GO" id="GO:0042802">
    <property type="term" value="F:identical protein binding"/>
    <property type="evidence" value="ECO:0007669"/>
    <property type="project" value="UniProtKB-ARBA"/>
</dbReference>
<dbReference type="PANTHER" id="PTHR11644">
    <property type="entry name" value="CYTIDINE DEAMINASE"/>
    <property type="match status" value="1"/>
</dbReference>
<feature type="binding site" evidence="14">
    <location>
        <position position="98"/>
    </location>
    <ligand>
        <name>Zn(2+)</name>
        <dbReference type="ChEBI" id="CHEBI:29105"/>
        <note>catalytic</note>
    </ligand>
</feature>
<dbReference type="FunFam" id="3.40.140.10:FF:000008">
    <property type="entry name" value="Cytidine deaminase"/>
    <property type="match status" value="1"/>
</dbReference>
<dbReference type="GO" id="GO:0005829">
    <property type="term" value="C:cytosol"/>
    <property type="evidence" value="ECO:0007669"/>
    <property type="project" value="TreeGrafter"/>
</dbReference>
<evidence type="ECO:0000256" key="4">
    <source>
        <dbReference type="ARBA" id="ARBA00012783"/>
    </source>
</evidence>
<dbReference type="Gene3D" id="3.40.140.10">
    <property type="entry name" value="Cytidine Deaminase, domain 2"/>
    <property type="match status" value="1"/>
</dbReference>
<dbReference type="NCBIfam" id="TIGR01354">
    <property type="entry name" value="cyt_deam_tetra"/>
    <property type="match status" value="1"/>
</dbReference>
<feature type="active site" description="Proton donor" evidence="12">
    <location>
        <position position="64"/>
    </location>
</feature>
<dbReference type="PROSITE" id="PS51747">
    <property type="entry name" value="CYT_DCMP_DEAMINASES_2"/>
    <property type="match status" value="1"/>
</dbReference>
<comment type="caution">
    <text evidence="17">The sequence shown here is derived from an EMBL/GenBank/DDBJ whole genome shotgun (WGS) entry which is preliminary data.</text>
</comment>
<feature type="binding site" evidence="14">
    <location>
        <position position="95"/>
    </location>
    <ligand>
        <name>Zn(2+)</name>
        <dbReference type="ChEBI" id="CHEBI:29105"/>
        <note>catalytic</note>
    </ligand>
</feature>
<evidence type="ECO:0000256" key="15">
    <source>
        <dbReference type="RuleBase" id="RU364006"/>
    </source>
</evidence>
<dbReference type="InterPro" id="IPR016193">
    <property type="entry name" value="Cytidine_deaminase-like"/>
</dbReference>
<dbReference type="GO" id="GO:0055086">
    <property type="term" value="P:nucleobase-containing small molecule metabolic process"/>
    <property type="evidence" value="ECO:0007669"/>
    <property type="project" value="UniProtKB-ARBA"/>
</dbReference>
<accession>A0A7Z7P4J9</accession>
<evidence type="ECO:0000256" key="10">
    <source>
        <dbReference type="ARBA" id="ARBA00049252"/>
    </source>
</evidence>
<feature type="binding site" evidence="13">
    <location>
        <begin position="51"/>
        <end position="57"/>
    </location>
    <ligand>
        <name>substrate</name>
    </ligand>
</feature>
<evidence type="ECO:0000313" key="18">
    <source>
        <dbReference type="Proteomes" id="UP000250200"/>
    </source>
</evidence>
<keyword evidence="8 14" id="KW-0862">Zinc</keyword>
<evidence type="ECO:0000256" key="5">
    <source>
        <dbReference type="ARBA" id="ARBA00018266"/>
    </source>
</evidence>
<evidence type="ECO:0000313" key="17">
    <source>
        <dbReference type="EMBL" id="SQA19254.1"/>
    </source>
</evidence>
<dbReference type="EMBL" id="UAVB01000001">
    <property type="protein sequence ID" value="SQA19254.1"/>
    <property type="molecule type" value="Genomic_DNA"/>
</dbReference>
<sequence>MKRKVQLLKMENIELKKLAVKASENAYVPYSKFPVGAALRTAEGKIFTGCNVENISYGLANCAERTAIFKAVSEGYKDFSEIAIYGNTEEPISPCGACRQVMVEFFNKNAKVTLIAKNGKTVETTVGELLPYSFVDLK</sequence>
<evidence type="ECO:0000256" key="12">
    <source>
        <dbReference type="PIRSR" id="PIRSR606262-1"/>
    </source>
</evidence>
<comment type="cofactor">
    <cofactor evidence="1 14 15">
        <name>Zn(2+)</name>
        <dbReference type="ChEBI" id="CHEBI:29105"/>
    </cofactor>
</comment>
<evidence type="ECO:0000256" key="9">
    <source>
        <dbReference type="ARBA" id="ARBA00032005"/>
    </source>
</evidence>
<evidence type="ECO:0000256" key="13">
    <source>
        <dbReference type="PIRSR" id="PIRSR606262-2"/>
    </source>
</evidence>
<name>A0A7Z7P4J9_STRAG</name>
<dbReference type="NCBIfam" id="NF004064">
    <property type="entry name" value="PRK05578.1"/>
    <property type="match status" value="1"/>
</dbReference>
<protein>
    <recommendedName>
        <fullName evidence="5 15">Cytidine deaminase</fullName>
        <ecNumber evidence="4 15">3.5.4.5</ecNumber>
    </recommendedName>
    <alternativeName>
        <fullName evidence="9 15">Cytidine aminohydrolase</fullName>
    </alternativeName>
</protein>
<evidence type="ECO:0000256" key="2">
    <source>
        <dbReference type="ARBA" id="ARBA00003949"/>
    </source>
</evidence>
<dbReference type="GO" id="GO:0008270">
    <property type="term" value="F:zinc ion binding"/>
    <property type="evidence" value="ECO:0007669"/>
    <property type="project" value="UniProtKB-UniRule"/>
</dbReference>
<dbReference type="InterPro" id="IPR016192">
    <property type="entry name" value="APOBEC/CMP_deaminase_Zn-bd"/>
</dbReference>
<reference evidence="17 18" key="1">
    <citation type="submission" date="2018-06" db="EMBL/GenBank/DDBJ databases">
        <authorList>
            <consortium name="Pathogen Informatics"/>
            <person name="Doyle S."/>
        </authorList>
    </citation>
    <scope>NUCLEOTIDE SEQUENCE [LARGE SCALE GENOMIC DNA]</scope>
    <source>
        <strain evidence="17 18">NCTC8181</strain>
    </source>
</reference>
<evidence type="ECO:0000256" key="3">
    <source>
        <dbReference type="ARBA" id="ARBA00006576"/>
    </source>
</evidence>